<feature type="domain" description="PAS" evidence="7">
    <location>
        <begin position="320"/>
        <end position="369"/>
    </location>
</feature>
<dbReference type="InterPro" id="IPR000014">
    <property type="entry name" value="PAS"/>
</dbReference>
<proteinExistence type="predicted"/>
<keyword evidence="1" id="KW-0677">Repeat</keyword>
<dbReference type="GO" id="GO:0005667">
    <property type="term" value="C:transcription regulator complex"/>
    <property type="evidence" value="ECO:0007669"/>
    <property type="project" value="InterPro"/>
</dbReference>
<dbReference type="PROSITE" id="PS50112">
    <property type="entry name" value="PAS"/>
    <property type="match status" value="2"/>
</dbReference>
<sequence length="638" mass="72991">MKPPLERRTTVHHNNNSLGMTMDCVRQNSSKSQEASSFEDSKKQNHSEIEKRRRDKMNRFIMDLSELIPMCGAMSRKLDKLTVLRMAVQYIKALKGSITNYTGGGQEKPSFLKNDLLNDLILKISDGFLFVVTCDRGKILFVSQSVSQILNYTQEELFGQNWFNILHPKDIAKVKEQLSSSDLLPKETFIDAKTMLPIKTRILPNSEWWVFPGAKRSFFCRMKCKSISYVKEETEQSTGRAHKKRRSNASERKYCTVHCTGFLRSFPSERLGFGRESESDIEPLNCLIAVGRIFSQFSNPTFKSNMDRRWTEFVSRHTKDGRFLFIDQKATFILGYLPQELLGTSFCEYCHPAEVIELGEQLKRVTENKIYNSFTRSCRFRVKNGSYINLQTTWRVFINPATGDFEYFIVINNYLDENVVEQCVNGSSKMLPNNSTIVTAQNEMYLREQIEFEKGSVLPEKSLNVKKGDAWKIEKNMESGVSKYTEQNETFPYFSDHSASNFEPNRAKIYFDHGSMFTTYDNGSNMNQDITSNSESISKPFADLVMANDGELLVTNFWSTSNNTPASSETSTLTSFTNENVNFYDTSFTSQFNNVYGKQSEIAPKSTCCAIEEADEETLSLIKSLLDSELGIEFNGVN</sequence>
<dbReference type="InterPro" id="IPR001067">
    <property type="entry name" value="Nuc_translocat"/>
</dbReference>
<dbReference type="Pfam" id="PF14598">
    <property type="entry name" value="PAS_11"/>
    <property type="match status" value="1"/>
</dbReference>
<feature type="domain" description="BHLH" evidence="8">
    <location>
        <begin position="41"/>
        <end position="94"/>
    </location>
</feature>
<dbReference type="OrthoDB" id="71302at2759"/>
<feature type="region of interest" description="Disordered" evidence="6">
    <location>
        <begin position="1"/>
        <end position="52"/>
    </location>
</feature>
<dbReference type="Pfam" id="PF08447">
    <property type="entry name" value="PAS_3"/>
    <property type="match status" value="1"/>
</dbReference>
<dbReference type="SMART" id="SM00091">
    <property type="entry name" value="PAS"/>
    <property type="match status" value="2"/>
</dbReference>
<dbReference type="SUPFAM" id="SSF47459">
    <property type="entry name" value="HLH, helix-loop-helix DNA-binding domain"/>
    <property type="match status" value="1"/>
</dbReference>
<evidence type="ECO:0000256" key="5">
    <source>
        <dbReference type="ARBA" id="ARBA00023242"/>
    </source>
</evidence>
<keyword evidence="5" id="KW-0539">Nucleus</keyword>
<evidence type="ECO:0000259" key="7">
    <source>
        <dbReference type="PROSITE" id="PS50112"/>
    </source>
</evidence>
<keyword evidence="3" id="KW-0238">DNA-binding</keyword>
<gene>
    <name evidence="9" type="ORF">B4U79_10892</name>
    <name evidence="10" type="ORF">B4U79_15377</name>
</gene>
<dbReference type="InterPro" id="IPR013655">
    <property type="entry name" value="PAS_fold_3"/>
</dbReference>
<dbReference type="GO" id="GO:0046983">
    <property type="term" value="F:protein dimerization activity"/>
    <property type="evidence" value="ECO:0007669"/>
    <property type="project" value="InterPro"/>
</dbReference>
<dbReference type="Gene3D" id="4.10.280.10">
    <property type="entry name" value="Helix-loop-helix DNA-binding domain"/>
    <property type="match status" value="1"/>
</dbReference>
<dbReference type="PRINTS" id="PR00785">
    <property type="entry name" value="NCTRNSLOCATR"/>
</dbReference>
<dbReference type="CDD" id="cd00130">
    <property type="entry name" value="PAS"/>
    <property type="match status" value="2"/>
</dbReference>
<dbReference type="NCBIfam" id="TIGR00229">
    <property type="entry name" value="sensory_box"/>
    <property type="match status" value="1"/>
</dbReference>
<dbReference type="Proteomes" id="UP000285301">
    <property type="component" value="Unassembled WGS sequence"/>
</dbReference>
<dbReference type="STRING" id="1965070.A0A3S3P7D5"/>
<evidence type="ECO:0000313" key="10">
    <source>
        <dbReference type="EMBL" id="RWS13780.1"/>
    </source>
</evidence>
<dbReference type="SUPFAM" id="SSF55785">
    <property type="entry name" value="PYP-like sensor domain (PAS domain)"/>
    <property type="match status" value="2"/>
</dbReference>
<feature type="compositionally biased region" description="Basic and acidic residues" evidence="6">
    <location>
        <begin position="39"/>
        <end position="52"/>
    </location>
</feature>
<dbReference type="InterPro" id="IPR050933">
    <property type="entry name" value="Circadian_TF"/>
</dbReference>
<comment type="caution">
    <text evidence="10">The sequence shown here is derived from an EMBL/GenBank/DDBJ whole genome shotgun (WGS) entry which is preliminary data.</text>
</comment>
<dbReference type="GO" id="GO:0003700">
    <property type="term" value="F:DNA-binding transcription factor activity"/>
    <property type="evidence" value="ECO:0007669"/>
    <property type="project" value="InterPro"/>
</dbReference>
<dbReference type="GO" id="GO:0003677">
    <property type="term" value="F:DNA binding"/>
    <property type="evidence" value="ECO:0007669"/>
    <property type="project" value="UniProtKB-KW"/>
</dbReference>
<dbReference type="GO" id="GO:0045944">
    <property type="term" value="P:positive regulation of transcription by RNA polymerase II"/>
    <property type="evidence" value="ECO:0007669"/>
    <property type="project" value="UniProtKB-ARBA"/>
</dbReference>
<feature type="domain" description="PAS" evidence="7">
    <location>
        <begin position="137"/>
        <end position="178"/>
    </location>
</feature>
<evidence type="ECO:0000256" key="6">
    <source>
        <dbReference type="SAM" id="MobiDB-lite"/>
    </source>
</evidence>
<keyword evidence="4" id="KW-0804">Transcription</keyword>
<evidence type="ECO:0000313" key="11">
    <source>
        <dbReference type="Proteomes" id="UP000285301"/>
    </source>
</evidence>
<dbReference type="SMART" id="SM00353">
    <property type="entry name" value="HLH"/>
    <property type="match status" value="1"/>
</dbReference>
<evidence type="ECO:0000256" key="3">
    <source>
        <dbReference type="ARBA" id="ARBA00023125"/>
    </source>
</evidence>
<evidence type="ECO:0000256" key="4">
    <source>
        <dbReference type="ARBA" id="ARBA00023163"/>
    </source>
</evidence>
<dbReference type="GO" id="GO:0005737">
    <property type="term" value="C:cytoplasm"/>
    <property type="evidence" value="ECO:0007669"/>
    <property type="project" value="InterPro"/>
</dbReference>
<dbReference type="EMBL" id="NCKU01000887">
    <property type="protein sequence ID" value="RWS13764.1"/>
    <property type="molecule type" value="Genomic_DNA"/>
</dbReference>
<evidence type="ECO:0000259" key="8">
    <source>
        <dbReference type="PROSITE" id="PS50888"/>
    </source>
</evidence>
<reference evidence="10" key="2">
    <citation type="submission" date="2018-11" db="EMBL/GenBank/DDBJ databases">
        <title>Trombidioid mite genomics.</title>
        <authorList>
            <person name="Dong X."/>
        </authorList>
    </citation>
    <scope>NUCLEOTIDE SEQUENCE</scope>
    <source>
        <strain evidence="10">UoL-WK</strain>
    </source>
</reference>
<reference evidence="10 11" key="1">
    <citation type="journal article" date="2018" name="Gigascience">
        <title>Genomes of trombidid mites reveal novel predicted allergens and laterally-transferred genes associated with secondary metabolism.</title>
        <authorList>
            <person name="Dong X."/>
            <person name="Chaisiri K."/>
            <person name="Xia D."/>
            <person name="Armstrong S.D."/>
            <person name="Fang Y."/>
            <person name="Donnelly M.J."/>
            <person name="Kadowaki T."/>
            <person name="McGarry J.W."/>
            <person name="Darby A.C."/>
            <person name="Makepeace B.L."/>
        </authorList>
    </citation>
    <scope>NUCLEOTIDE SEQUENCE [LARGE SCALE GENOMIC DNA]</scope>
    <source>
        <strain evidence="10">UoL-WK</strain>
    </source>
</reference>
<organism evidence="10 11">
    <name type="scientific">Dinothrombium tinctorium</name>
    <dbReference type="NCBI Taxonomy" id="1965070"/>
    <lineage>
        <taxon>Eukaryota</taxon>
        <taxon>Metazoa</taxon>
        <taxon>Ecdysozoa</taxon>
        <taxon>Arthropoda</taxon>
        <taxon>Chelicerata</taxon>
        <taxon>Arachnida</taxon>
        <taxon>Acari</taxon>
        <taxon>Acariformes</taxon>
        <taxon>Trombidiformes</taxon>
        <taxon>Prostigmata</taxon>
        <taxon>Anystina</taxon>
        <taxon>Parasitengona</taxon>
        <taxon>Trombidioidea</taxon>
        <taxon>Trombidiidae</taxon>
        <taxon>Dinothrombium</taxon>
    </lineage>
</organism>
<name>A0A3S3P7D5_9ACAR</name>
<dbReference type="EMBL" id="NCKU01000885">
    <property type="protein sequence ID" value="RWS13780.1"/>
    <property type="molecule type" value="Genomic_DNA"/>
</dbReference>
<dbReference type="GO" id="GO:0005634">
    <property type="term" value="C:nucleus"/>
    <property type="evidence" value="ECO:0007669"/>
    <property type="project" value="InterPro"/>
</dbReference>
<evidence type="ECO:0000256" key="2">
    <source>
        <dbReference type="ARBA" id="ARBA00023015"/>
    </source>
</evidence>
<evidence type="ECO:0000313" key="9">
    <source>
        <dbReference type="EMBL" id="RWS13764.1"/>
    </source>
</evidence>
<accession>A0A3S3P7D5</accession>
<evidence type="ECO:0000256" key="1">
    <source>
        <dbReference type="ARBA" id="ARBA00022737"/>
    </source>
</evidence>
<dbReference type="InterPro" id="IPR035965">
    <property type="entry name" value="PAS-like_dom_sf"/>
</dbReference>
<dbReference type="InterPro" id="IPR036638">
    <property type="entry name" value="HLH_DNA-bd_sf"/>
</dbReference>
<protein>
    <submittedName>
        <fullName evidence="10">Protein cycle-like protein</fullName>
    </submittedName>
</protein>
<dbReference type="PANTHER" id="PTHR23042">
    <property type="entry name" value="CIRCADIAN PROTEIN CLOCK/ARNT/BMAL/PAS"/>
    <property type="match status" value="1"/>
</dbReference>
<dbReference type="PROSITE" id="PS50888">
    <property type="entry name" value="BHLH"/>
    <property type="match status" value="1"/>
</dbReference>
<dbReference type="Pfam" id="PF00010">
    <property type="entry name" value="HLH"/>
    <property type="match status" value="1"/>
</dbReference>
<dbReference type="Gene3D" id="3.30.450.20">
    <property type="entry name" value="PAS domain"/>
    <property type="match status" value="2"/>
</dbReference>
<feature type="compositionally biased region" description="Polar residues" evidence="6">
    <location>
        <begin position="26"/>
        <end position="38"/>
    </location>
</feature>
<keyword evidence="2" id="KW-0805">Transcription regulation</keyword>
<dbReference type="AlphaFoldDB" id="A0A3S3P7D5"/>
<dbReference type="InterPro" id="IPR011598">
    <property type="entry name" value="bHLH_dom"/>
</dbReference>
<keyword evidence="11" id="KW-1185">Reference proteome</keyword>